<keyword evidence="5" id="KW-0833">Ubl conjugation pathway</keyword>
<protein>
    <submittedName>
        <fullName evidence="9">Putative sulfur controller 2 protein</fullName>
    </submittedName>
</protein>
<dbReference type="HOGENOM" id="CLU_621168_0_0_1"/>
<evidence type="ECO:0000259" key="8">
    <source>
        <dbReference type="PROSITE" id="PS50181"/>
    </source>
</evidence>
<feature type="compositionally biased region" description="Basic and acidic residues" evidence="7">
    <location>
        <begin position="28"/>
        <end position="40"/>
    </location>
</feature>
<dbReference type="SMART" id="SM00320">
    <property type="entry name" value="WD40"/>
    <property type="match status" value="2"/>
</dbReference>
<dbReference type="PANTHER" id="PTHR19872">
    <property type="entry name" value="UBIQUITIN LIGASE SPECIFICITY FACTOR/HREP PROTEIN"/>
    <property type="match status" value="1"/>
</dbReference>
<dbReference type="Proteomes" id="UP000012174">
    <property type="component" value="Unassembled WGS sequence"/>
</dbReference>
<dbReference type="InterPro" id="IPR001810">
    <property type="entry name" value="F-box_dom"/>
</dbReference>
<dbReference type="CDD" id="cd22147">
    <property type="entry name" value="F-box_SpPof1-like"/>
    <property type="match status" value="1"/>
</dbReference>
<accession>M7T7Q2</accession>
<dbReference type="InterPro" id="IPR036322">
    <property type="entry name" value="WD40_repeat_dom_sf"/>
</dbReference>
<dbReference type="KEGG" id="ela:UCREL1_7169"/>
<dbReference type="InterPro" id="IPR036047">
    <property type="entry name" value="F-box-like_dom_sf"/>
</dbReference>
<dbReference type="Gene3D" id="1.20.1280.50">
    <property type="match status" value="1"/>
</dbReference>
<dbReference type="PRINTS" id="PR00320">
    <property type="entry name" value="GPROTEINBRPT"/>
</dbReference>
<dbReference type="PROSITE" id="PS50181">
    <property type="entry name" value="FBOX"/>
    <property type="match status" value="1"/>
</dbReference>
<dbReference type="SUPFAM" id="SSF50978">
    <property type="entry name" value="WD40 repeat-like"/>
    <property type="match status" value="1"/>
</dbReference>
<evidence type="ECO:0000256" key="4">
    <source>
        <dbReference type="ARBA" id="ARBA00022737"/>
    </source>
</evidence>
<name>M7T7Q2_EUTLA</name>
<dbReference type="PROSITE" id="PS50082">
    <property type="entry name" value="WD_REPEATS_2"/>
    <property type="match status" value="1"/>
</dbReference>
<dbReference type="EMBL" id="KB706775">
    <property type="protein sequence ID" value="EMR65851.1"/>
    <property type="molecule type" value="Genomic_DNA"/>
</dbReference>
<comment type="pathway">
    <text evidence="1">Protein modification; protein ubiquitination.</text>
</comment>
<evidence type="ECO:0000256" key="5">
    <source>
        <dbReference type="ARBA" id="ARBA00022786"/>
    </source>
</evidence>
<organism evidence="9 10">
    <name type="scientific">Eutypa lata (strain UCR-EL1)</name>
    <name type="common">Grapevine dieback disease fungus</name>
    <name type="synonym">Eutypa armeniacae</name>
    <dbReference type="NCBI Taxonomy" id="1287681"/>
    <lineage>
        <taxon>Eukaryota</taxon>
        <taxon>Fungi</taxon>
        <taxon>Dikarya</taxon>
        <taxon>Ascomycota</taxon>
        <taxon>Pezizomycotina</taxon>
        <taxon>Sordariomycetes</taxon>
        <taxon>Xylariomycetidae</taxon>
        <taxon>Xylariales</taxon>
        <taxon>Diatrypaceae</taxon>
        <taxon>Eutypa</taxon>
    </lineage>
</organism>
<dbReference type="InterPro" id="IPR020472">
    <property type="entry name" value="WD40_PAC1"/>
</dbReference>
<keyword evidence="4" id="KW-0677">Repeat</keyword>
<evidence type="ECO:0000256" key="6">
    <source>
        <dbReference type="PROSITE-ProRule" id="PRU00221"/>
    </source>
</evidence>
<evidence type="ECO:0000256" key="3">
    <source>
        <dbReference type="ARBA" id="ARBA00022574"/>
    </source>
</evidence>
<evidence type="ECO:0000313" key="9">
    <source>
        <dbReference type="EMBL" id="EMR65851.1"/>
    </source>
</evidence>
<dbReference type="PANTHER" id="PTHR19872:SF9">
    <property type="entry name" value="UBIQUITIN-BINDING SDF UBIQUITIN LIGASE COMPLEX SUBUNIT"/>
    <property type="match status" value="1"/>
</dbReference>
<dbReference type="InterPro" id="IPR015943">
    <property type="entry name" value="WD40/YVTN_repeat-like_dom_sf"/>
</dbReference>
<dbReference type="Gene3D" id="2.130.10.10">
    <property type="entry name" value="YVTN repeat-like/Quinoprotein amine dehydrogenase"/>
    <property type="match status" value="2"/>
</dbReference>
<dbReference type="AlphaFoldDB" id="M7T7Q2"/>
<evidence type="ECO:0000313" key="10">
    <source>
        <dbReference type="Proteomes" id="UP000012174"/>
    </source>
</evidence>
<dbReference type="OrthoDB" id="5580488at2759"/>
<comment type="similarity">
    <text evidence="2">Belongs to the WD repeat MET30/SCONB/SCON-2 family.</text>
</comment>
<dbReference type="eggNOG" id="KOG0274">
    <property type="taxonomic scope" value="Eukaryota"/>
</dbReference>
<proteinExistence type="inferred from homology"/>
<sequence length="441" mass="50004">MDGYHPRQQSFSLQTAEGSNAKPSGDNCDSKRPEEVEDTSRLSNVSQQVIDQTVTPFLREHIPASYALVGKLGLPNVEEKPPNSKYCYRHQPDSKCHRAADASKMAFIQSELETLPDGDRQAITLVWSLFSAAPTKHRDLMLQGIITQCCFPQLSMVSREVHEQLKIDFLVALPTELSMKILRYLDCTSLCKAAQVSRRWNILSSDDVVWHWICEQHIGRKCEKCQWGLPKLETKRLKEWKIQHQADIDITRRAVTASLNPGTSSHGLSTLTISKPSDDCTIKLWDLDSQSCIKTYEGHTGEVPQVLLLPDDFKFEDEHTREADTAPTSSQQNDTFIVDLSSHLNPQYDDKREAYGPTFINDPERQLPPRYFLTASLDLTMRLWDSASGQSPRCFWGHVEGIWGLAGDTFRYVTGANDATVKVWDPRTGRCEHSDDQFCRS</sequence>
<evidence type="ECO:0000256" key="1">
    <source>
        <dbReference type="ARBA" id="ARBA00004906"/>
    </source>
</evidence>
<feature type="repeat" description="WD" evidence="6">
    <location>
        <begin position="412"/>
        <end position="434"/>
    </location>
</feature>
<dbReference type="InterPro" id="IPR001680">
    <property type="entry name" value="WD40_rpt"/>
</dbReference>
<feature type="domain" description="F-box" evidence="8">
    <location>
        <begin position="167"/>
        <end position="213"/>
    </location>
</feature>
<evidence type="ECO:0000256" key="2">
    <source>
        <dbReference type="ARBA" id="ARBA00007968"/>
    </source>
</evidence>
<dbReference type="Pfam" id="PF12937">
    <property type="entry name" value="F-box-like"/>
    <property type="match status" value="1"/>
</dbReference>
<dbReference type="SUPFAM" id="SSF81383">
    <property type="entry name" value="F-box domain"/>
    <property type="match status" value="1"/>
</dbReference>
<evidence type="ECO:0000256" key="7">
    <source>
        <dbReference type="SAM" id="MobiDB-lite"/>
    </source>
</evidence>
<dbReference type="InterPro" id="IPR051075">
    <property type="entry name" value="SCF_subunit_WD-repeat"/>
</dbReference>
<reference evidence="10" key="1">
    <citation type="journal article" date="2013" name="Genome Announc.">
        <title>Draft genome sequence of the grapevine dieback fungus Eutypa lata UCR-EL1.</title>
        <authorList>
            <person name="Blanco-Ulate B."/>
            <person name="Rolshausen P.E."/>
            <person name="Cantu D."/>
        </authorList>
    </citation>
    <scope>NUCLEOTIDE SEQUENCE [LARGE SCALE GENOMIC DNA]</scope>
    <source>
        <strain evidence="10">UCR-EL1</strain>
    </source>
</reference>
<feature type="region of interest" description="Disordered" evidence="7">
    <location>
        <begin position="1"/>
        <end position="45"/>
    </location>
</feature>
<feature type="compositionally biased region" description="Polar residues" evidence="7">
    <location>
        <begin position="7"/>
        <end position="22"/>
    </location>
</feature>
<gene>
    <name evidence="9" type="ORF">UCREL1_7169</name>
</gene>
<dbReference type="SMART" id="SM00256">
    <property type="entry name" value="FBOX"/>
    <property type="match status" value="1"/>
</dbReference>
<keyword evidence="10" id="KW-1185">Reference proteome</keyword>
<dbReference type="STRING" id="1287681.M7T7Q2"/>
<keyword evidence="3 6" id="KW-0853">WD repeat</keyword>
<dbReference type="OMA" id="LSERRGX"/>
<dbReference type="Pfam" id="PF00400">
    <property type="entry name" value="WD40"/>
    <property type="match status" value="1"/>
</dbReference>